<evidence type="ECO:0000259" key="2">
    <source>
        <dbReference type="Pfam" id="PF16297"/>
    </source>
</evidence>
<dbReference type="InterPro" id="IPR032549">
    <property type="entry name" value="DUF4939"/>
</dbReference>
<dbReference type="AlphaFoldDB" id="A0A3P9QCX3"/>
<dbReference type="Ensembl" id="ENSPRET00000032378.1">
    <property type="protein sequence ID" value="ENSPREP00000032016.1"/>
    <property type="gene ID" value="ENSPREG00000021696.1"/>
</dbReference>
<dbReference type="STRING" id="8081.ENSPREP00000032016"/>
<name>A0A3P9QCX3_POERE</name>
<feature type="compositionally biased region" description="Polar residues" evidence="1">
    <location>
        <begin position="207"/>
        <end position="224"/>
    </location>
</feature>
<accession>A0A3P9QCX3</accession>
<reference evidence="4" key="1">
    <citation type="submission" date="2013-11" db="EMBL/GenBank/DDBJ databases">
        <title>The genomic landscape of the Guanapo guppy.</title>
        <authorList>
            <person name="Kuenstner A."/>
            <person name="Dreyer C."/>
        </authorList>
    </citation>
    <scope>NUCLEOTIDE SEQUENCE</scope>
    <source>
        <strain evidence="4">Guanapo</strain>
    </source>
</reference>
<evidence type="ECO:0000256" key="1">
    <source>
        <dbReference type="SAM" id="MobiDB-lite"/>
    </source>
</evidence>
<reference evidence="3" key="2">
    <citation type="submission" date="2025-08" db="UniProtKB">
        <authorList>
            <consortium name="Ensembl"/>
        </authorList>
    </citation>
    <scope>IDENTIFICATION</scope>
    <source>
        <strain evidence="3">Guanapo</strain>
    </source>
</reference>
<feature type="compositionally biased region" description="Polar residues" evidence="1">
    <location>
        <begin position="15"/>
        <end position="26"/>
    </location>
</feature>
<proteinExistence type="predicted"/>
<feature type="region of interest" description="Disordered" evidence="1">
    <location>
        <begin position="205"/>
        <end position="231"/>
    </location>
</feature>
<dbReference type="Proteomes" id="UP000242638">
    <property type="component" value="Unassembled WGS sequence"/>
</dbReference>
<reference evidence="3" key="3">
    <citation type="submission" date="2025-09" db="UniProtKB">
        <authorList>
            <consortium name="Ensembl"/>
        </authorList>
    </citation>
    <scope>IDENTIFICATION</scope>
    <source>
        <strain evidence="3">Guanapo</strain>
    </source>
</reference>
<protein>
    <recommendedName>
        <fullName evidence="2">DUF4939 domain-containing protein</fullName>
    </recommendedName>
</protein>
<feature type="region of interest" description="Disordered" evidence="1">
    <location>
        <begin position="1"/>
        <end position="26"/>
    </location>
</feature>
<organism evidence="3 4">
    <name type="scientific">Poecilia reticulata</name>
    <name type="common">Guppy</name>
    <name type="synonym">Acanthophacelus reticulatus</name>
    <dbReference type="NCBI Taxonomy" id="8081"/>
    <lineage>
        <taxon>Eukaryota</taxon>
        <taxon>Metazoa</taxon>
        <taxon>Chordata</taxon>
        <taxon>Craniata</taxon>
        <taxon>Vertebrata</taxon>
        <taxon>Euteleostomi</taxon>
        <taxon>Actinopterygii</taxon>
        <taxon>Neopterygii</taxon>
        <taxon>Teleostei</taxon>
        <taxon>Neoteleostei</taxon>
        <taxon>Acanthomorphata</taxon>
        <taxon>Ovalentaria</taxon>
        <taxon>Atherinomorphae</taxon>
        <taxon>Cyprinodontiformes</taxon>
        <taxon>Poeciliidae</taxon>
        <taxon>Poeciliinae</taxon>
        <taxon>Poecilia</taxon>
    </lineage>
</organism>
<feature type="compositionally biased region" description="Polar residues" evidence="1">
    <location>
        <begin position="67"/>
        <end position="84"/>
    </location>
</feature>
<dbReference type="GeneTree" id="ENSGT01100000263720"/>
<sequence length="258" mass="28318">SPADATTKLPKTMTEHSGQTDPTDTLRSALSEQNTLIQSHDALNHLAKLLQNLQPSPESADFPDAPSVTQLASEPSASFRDVSSPTPDMYAGDVGRCWGFLLQCSLVFNRAPQNFSHYDAAKISYIIGLLTGKAVKWAEARFQDHSCFGCSFDDFLLEFKQTHGHYNRDIRAASTFRENAHNSHISAATGLSPFQVSLGYQPPLFPTNENNHHQSTAAANTSGPEPSKPYIAPQNRTAVLLTAEEFLLHNIHLDRRSG</sequence>
<evidence type="ECO:0000313" key="4">
    <source>
        <dbReference type="Proteomes" id="UP000242638"/>
    </source>
</evidence>
<evidence type="ECO:0000313" key="3">
    <source>
        <dbReference type="Ensembl" id="ENSPREP00000032016.1"/>
    </source>
</evidence>
<feature type="domain" description="DUF4939" evidence="2">
    <location>
        <begin position="83"/>
        <end position="166"/>
    </location>
</feature>
<keyword evidence="4" id="KW-1185">Reference proteome</keyword>
<dbReference type="Pfam" id="PF16297">
    <property type="entry name" value="DUF4939"/>
    <property type="match status" value="1"/>
</dbReference>
<feature type="region of interest" description="Disordered" evidence="1">
    <location>
        <begin position="55"/>
        <end position="84"/>
    </location>
</feature>